<dbReference type="RefSeq" id="WP_380148300.1">
    <property type="nucleotide sequence ID" value="NZ_JBHUOR010000124.1"/>
</dbReference>
<comment type="caution">
    <text evidence="2">The sequence shown here is derived from an EMBL/GenBank/DDBJ whole genome shotgun (WGS) entry which is preliminary data.</text>
</comment>
<dbReference type="CDD" id="cd03116">
    <property type="entry name" value="MobB"/>
    <property type="match status" value="1"/>
</dbReference>
<keyword evidence="3" id="KW-1185">Reference proteome</keyword>
<dbReference type="Pfam" id="PF03205">
    <property type="entry name" value="MobB"/>
    <property type="match status" value="1"/>
</dbReference>
<accession>A0ABW5Y2W2</accession>
<dbReference type="InterPro" id="IPR052539">
    <property type="entry name" value="MGD_biosynthesis_adapter"/>
</dbReference>
<sequence>MALGQHRTVLQIVGYQNSGKTTLAEKLISYACNKGLRVGSIKHHGHGGAPASNLTKDSTRHAQAGAVVSAVEGDGVVQLQLAKNTCALNELIHLYEQALLVNFIIVEGYKTESYQKVVLLKEPEDVKLLTLSNIVAAIYWPTFPQALCEKIPHFALQDEAAYLSFLVTKEGC</sequence>
<reference evidence="3" key="1">
    <citation type="journal article" date="2019" name="Int. J. Syst. Evol. Microbiol.">
        <title>The Global Catalogue of Microorganisms (GCM) 10K type strain sequencing project: providing services to taxonomists for standard genome sequencing and annotation.</title>
        <authorList>
            <consortium name="The Broad Institute Genomics Platform"/>
            <consortium name="The Broad Institute Genome Sequencing Center for Infectious Disease"/>
            <person name="Wu L."/>
            <person name="Ma J."/>
        </authorList>
    </citation>
    <scope>NUCLEOTIDE SEQUENCE [LARGE SCALE GENOMIC DNA]</scope>
    <source>
        <strain evidence="3">KCTC 33522</strain>
    </source>
</reference>
<feature type="domain" description="Molybdopterin-guanine dinucleotide biosynthesis protein B (MobB)" evidence="1">
    <location>
        <begin position="9"/>
        <end position="138"/>
    </location>
</feature>
<dbReference type="InterPro" id="IPR027417">
    <property type="entry name" value="P-loop_NTPase"/>
</dbReference>
<dbReference type="SUPFAM" id="SSF52540">
    <property type="entry name" value="P-loop containing nucleoside triphosphate hydrolases"/>
    <property type="match status" value="1"/>
</dbReference>
<dbReference type="Gene3D" id="3.40.50.300">
    <property type="entry name" value="P-loop containing nucleotide triphosphate hydrolases"/>
    <property type="match status" value="1"/>
</dbReference>
<dbReference type="NCBIfam" id="TIGR00176">
    <property type="entry name" value="mobB"/>
    <property type="match status" value="1"/>
</dbReference>
<evidence type="ECO:0000313" key="2">
    <source>
        <dbReference type="EMBL" id="MFD2869663.1"/>
    </source>
</evidence>
<dbReference type="PANTHER" id="PTHR40072:SF1">
    <property type="entry name" value="MOLYBDOPTERIN-GUANINE DINUCLEOTIDE BIOSYNTHESIS ADAPTER PROTEIN"/>
    <property type="match status" value="1"/>
</dbReference>
<dbReference type="InterPro" id="IPR004435">
    <property type="entry name" value="MobB_dom"/>
</dbReference>
<organism evidence="2 3">
    <name type="scientific">Kurthia populi</name>
    <dbReference type="NCBI Taxonomy" id="1562132"/>
    <lineage>
        <taxon>Bacteria</taxon>
        <taxon>Bacillati</taxon>
        <taxon>Bacillota</taxon>
        <taxon>Bacilli</taxon>
        <taxon>Bacillales</taxon>
        <taxon>Caryophanaceae</taxon>
        <taxon>Kurthia</taxon>
    </lineage>
</organism>
<dbReference type="Proteomes" id="UP001597568">
    <property type="component" value="Unassembled WGS sequence"/>
</dbReference>
<evidence type="ECO:0000259" key="1">
    <source>
        <dbReference type="Pfam" id="PF03205"/>
    </source>
</evidence>
<dbReference type="EMBL" id="JBHUOR010000124">
    <property type="protein sequence ID" value="MFD2869663.1"/>
    <property type="molecule type" value="Genomic_DNA"/>
</dbReference>
<evidence type="ECO:0000313" key="3">
    <source>
        <dbReference type="Proteomes" id="UP001597568"/>
    </source>
</evidence>
<proteinExistence type="predicted"/>
<dbReference type="PANTHER" id="PTHR40072">
    <property type="entry name" value="MOLYBDOPTERIN-GUANINE DINUCLEOTIDE BIOSYNTHESIS ADAPTER PROTEIN-RELATED"/>
    <property type="match status" value="1"/>
</dbReference>
<name>A0ABW5Y2W2_9BACL</name>
<gene>
    <name evidence="2" type="primary">mobB</name>
    <name evidence="2" type="ORF">ACFSY7_14305</name>
</gene>
<protein>
    <submittedName>
        <fullName evidence="2">Molybdopterin-guanine dinucleotide biosynthesis protein B</fullName>
    </submittedName>
</protein>